<dbReference type="PATRIC" id="fig|1233171.3.peg.3529"/>
<evidence type="ECO:0000313" key="2">
    <source>
        <dbReference type="Proteomes" id="UP000015688"/>
    </source>
</evidence>
<evidence type="ECO:0000313" key="1">
    <source>
        <dbReference type="EMBL" id="EQK39755.1"/>
    </source>
</evidence>
<dbReference type="EMBL" id="AVNC01000023">
    <property type="protein sequence ID" value="EQK39755.1"/>
    <property type="molecule type" value="Genomic_DNA"/>
</dbReference>
<accession>T4VF65</accession>
<name>T4VF65_PARBF</name>
<sequence>MDFQKMWFLLKEKLGEKNSWGKNELKTLMEDIEIKENKSSKFLFKEEALLNIPCDMNVDEVVKGISDRIDRIEKSGKLKGEF</sequence>
<comment type="caution">
    <text evidence="1">The sequence shown here is derived from an EMBL/GenBank/DDBJ whole genome shotgun (WGS) entry which is preliminary data.</text>
</comment>
<dbReference type="RefSeq" id="WP_021434511.1">
    <property type="nucleotide sequence ID" value="NZ_AVNC01000023.1"/>
</dbReference>
<reference evidence="1 2" key="1">
    <citation type="submission" date="2013-06" db="EMBL/GenBank/DDBJ databases">
        <authorList>
            <person name="Walk S."/>
            <person name="Aronoff D."/>
            <person name="Young V.Y."/>
            <person name="Marsh J."/>
            <person name="Harrison L."/>
            <person name="Daugherty S.C."/>
            <person name="Shefchek K.A."/>
            <person name="Hine E.E."/>
            <person name="Tallon L.J."/>
            <person name="Sadzewicz L.K."/>
            <person name="Rasko D.A."/>
        </authorList>
    </citation>
    <scope>NUCLEOTIDE SEQUENCE [LARGE SCALE GENOMIC DNA]</scope>
    <source>
        <strain evidence="1 2">ATCC 638</strain>
    </source>
</reference>
<organism evidence="1 2">
    <name type="scientific">Paraclostridium bifermentans ATCC 638 = DSM 14991</name>
    <dbReference type="NCBI Taxonomy" id="1233171"/>
    <lineage>
        <taxon>Bacteria</taxon>
        <taxon>Bacillati</taxon>
        <taxon>Bacillota</taxon>
        <taxon>Clostridia</taxon>
        <taxon>Peptostreptococcales</taxon>
        <taxon>Peptostreptococcaceae</taxon>
        <taxon>Paraclostridium</taxon>
    </lineage>
</organism>
<dbReference type="AlphaFoldDB" id="T4VF65"/>
<dbReference type="Proteomes" id="UP000015688">
    <property type="component" value="Unassembled WGS sequence"/>
</dbReference>
<protein>
    <submittedName>
        <fullName evidence="1">Uncharacterized protein</fullName>
    </submittedName>
</protein>
<gene>
    <name evidence="1" type="ORF">C672_3663</name>
</gene>
<proteinExistence type="predicted"/>